<feature type="compositionally biased region" description="Low complexity" evidence="1">
    <location>
        <begin position="277"/>
        <end position="286"/>
    </location>
</feature>
<reference evidence="3" key="2">
    <citation type="submission" date="2025-08" db="UniProtKB">
        <authorList>
            <consortium name="Ensembl"/>
        </authorList>
    </citation>
    <scope>IDENTIFICATION</scope>
</reference>
<dbReference type="Ensembl" id="ENSSAUT00010009519.1">
    <property type="protein sequence ID" value="ENSSAUP00010008908.1"/>
    <property type="gene ID" value="ENSSAUG00010004429.1"/>
</dbReference>
<feature type="compositionally biased region" description="Pro residues" evidence="1">
    <location>
        <begin position="318"/>
        <end position="334"/>
    </location>
</feature>
<feature type="region of interest" description="Disordered" evidence="1">
    <location>
        <begin position="109"/>
        <end position="400"/>
    </location>
</feature>
<feature type="compositionally biased region" description="Pro residues" evidence="1">
    <location>
        <begin position="113"/>
        <end position="125"/>
    </location>
</feature>
<feature type="compositionally biased region" description="Pro residues" evidence="1">
    <location>
        <begin position="242"/>
        <end position="264"/>
    </location>
</feature>
<dbReference type="Pfam" id="PF02205">
    <property type="entry name" value="WH2"/>
    <property type="match status" value="1"/>
</dbReference>
<reference evidence="3" key="1">
    <citation type="submission" date="2021-04" db="EMBL/GenBank/DDBJ databases">
        <authorList>
            <consortium name="Wellcome Sanger Institute Data Sharing"/>
        </authorList>
    </citation>
    <scope>NUCLEOTIDE SEQUENCE [LARGE SCALE GENOMIC DNA]</scope>
</reference>
<dbReference type="AlphaFoldDB" id="A0A671U5D6"/>
<evidence type="ECO:0000313" key="4">
    <source>
        <dbReference type="Proteomes" id="UP000472265"/>
    </source>
</evidence>
<protein>
    <recommendedName>
        <fullName evidence="2">WH2 domain-containing protein</fullName>
    </recommendedName>
</protein>
<sequence length="453" mass="46629">MPAPPPPPPPGPPPPPTFTVANTEKPNLNRNEQQGRNALLGDICKGARLKKAVTNDRSAPTLDSESRTFQYVCLHCHCDSRQHHHVTLAPHLQSKRALVTPLKNFKNLFPFSPADPPPSRGPTLPPGGRSSGPPPFGGVGGPPKLPGGPAGGRGSSVPDLPKGRPSLSSRQDTSGGPPPPVPNTPRPNTGFQSRGGPPPPAPGGPRPSHASMSTPPGVPSGRHGPLPPPPGGSSAGPRPGFSAPPHPPPNNSRPSFPSPGGRPPLPDDRPPPPPAPSGGHRPSMPRDVPPPPPSLNSKPSPSPSSSSSSRTSAGGGAPPLPPGRPGPPPLPPSPAGGEDHSTPRLPQRNSSLNSPAPAHARAGPLPPPPNERPPALGRNQSSVRSGKQPSDGGGSADFHFSLSTDEWECRFNFHPVSDFPPPEPYVPFQKVYPSKIGSGKKERGAPPLPPVPR</sequence>
<dbReference type="OMA" id="NAFGHSQ"/>
<keyword evidence="4" id="KW-1185">Reference proteome</keyword>
<feature type="compositionally biased region" description="Pro residues" evidence="1">
    <location>
        <begin position="176"/>
        <end position="185"/>
    </location>
</feature>
<dbReference type="PROSITE" id="PS51082">
    <property type="entry name" value="WH2"/>
    <property type="match status" value="1"/>
</dbReference>
<evidence type="ECO:0000313" key="3">
    <source>
        <dbReference type="Ensembl" id="ENSSAUP00010008908.1"/>
    </source>
</evidence>
<feature type="domain" description="WH2" evidence="2">
    <location>
        <begin position="35"/>
        <end position="52"/>
    </location>
</feature>
<accession>A0A671U5D6</accession>
<evidence type="ECO:0000256" key="1">
    <source>
        <dbReference type="SAM" id="MobiDB-lite"/>
    </source>
</evidence>
<evidence type="ECO:0000259" key="2">
    <source>
        <dbReference type="PROSITE" id="PS51082"/>
    </source>
</evidence>
<dbReference type="InParanoid" id="A0A671U5D6"/>
<feature type="region of interest" description="Disordered" evidence="1">
    <location>
        <begin position="1"/>
        <end position="35"/>
    </location>
</feature>
<reference evidence="3" key="3">
    <citation type="submission" date="2025-09" db="UniProtKB">
        <authorList>
            <consortium name="Ensembl"/>
        </authorList>
    </citation>
    <scope>IDENTIFICATION</scope>
</reference>
<dbReference type="GO" id="GO:0003779">
    <property type="term" value="F:actin binding"/>
    <property type="evidence" value="ECO:0007669"/>
    <property type="project" value="InterPro"/>
</dbReference>
<feature type="compositionally biased region" description="Pro residues" evidence="1">
    <location>
        <begin position="196"/>
        <end position="205"/>
    </location>
</feature>
<feature type="compositionally biased region" description="Polar residues" evidence="1">
    <location>
        <begin position="19"/>
        <end position="35"/>
    </location>
</feature>
<feature type="compositionally biased region" description="Low complexity" evidence="1">
    <location>
        <begin position="295"/>
        <end position="312"/>
    </location>
</feature>
<feature type="region of interest" description="Disordered" evidence="1">
    <location>
        <begin position="412"/>
        <end position="453"/>
    </location>
</feature>
<dbReference type="CDD" id="cd22076">
    <property type="entry name" value="WH2_WAS_WASL-1"/>
    <property type="match status" value="1"/>
</dbReference>
<name>A0A671U5D6_SPAAU</name>
<dbReference type="GeneTree" id="ENSGT00910000144296"/>
<dbReference type="Proteomes" id="UP000472265">
    <property type="component" value="Chromosome 15"/>
</dbReference>
<feature type="compositionally biased region" description="Polar residues" evidence="1">
    <location>
        <begin position="378"/>
        <end position="388"/>
    </location>
</feature>
<feature type="compositionally biased region" description="Pro residues" evidence="1">
    <location>
        <begin position="1"/>
        <end position="17"/>
    </location>
</feature>
<proteinExistence type="predicted"/>
<dbReference type="SMART" id="SM00246">
    <property type="entry name" value="WH2"/>
    <property type="match status" value="1"/>
</dbReference>
<dbReference type="InterPro" id="IPR003124">
    <property type="entry name" value="WH2_dom"/>
</dbReference>
<gene>
    <name evidence="3" type="primary">wipf1b</name>
</gene>
<organism evidence="3 4">
    <name type="scientific">Sparus aurata</name>
    <name type="common">Gilthead sea bream</name>
    <dbReference type="NCBI Taxonomy" id="8175"/>
    <lineage>
        <taxon>Eukaryota</taxon>
        <taxon>Metazoa</taxon>
        <taxon>Chordata</taxon>
        <taxon>Craniata</taxon>
        <taxon>Vertebrata</taxon>
        <taxon>Euteleostomi</taxon>
        <taxon>Actinopterygii</taxon>
        <taxon>Neopterygii</taxon>
        <taxon>Teleostei</taxon>
        <taxon>Neoteleostei</taxon>
        <taxon>Acanthomorphata</taxon>
        <taxon>Eupercaria</taxon>
        <taxon>Spariformes</taxon>
        <taxon>Sparidae</taxon>
        <taxon>Sparus</taxon>
    </lineage>
</organism>